<dbReference type="PROSITE" id="PS51832">
    <property type="entry name" value="HD_GYP"/>
    <property type="match status" value="1"/>
</dbReference>
<dbReference type="PANTHER" id="PTHR45228">
    <property type="entry name" value="CYCLIC DI-GMP PHOSPHODIESTERASE TM_0186-RELATED"/>
    <property type="match status" value="1"/>
</dbReference>
<reference evidence="2 3" key="1">
    <citation type="journal article" date="2011" name="Stand. Genomic Sci.">
        <title>Complete genome sequence of 'Thioalkalivibrio sulfidophilus' HL-EbGr7.</title>
        <authorList>
            <person name="Muyzer G."/>
            <person name="Sorokin D.Y."/>
            <person name="Mavromatis K."/>
            <person name="Lapidus A."/>
            <person name="Clum A."/>
            <person name="Ivanova N."/>
            <person name="Pati A."/>
            <person name="d'Haeseleer P."/>
            <person name="Woyke T."/>
            <person name="Kyrpides N.C."/>
        </authorList>
    </citation>
    <scope>NUCLEOTIDE SEQUENCE [LARGE SCALE GENOMIC DNA]</scope>
    <source>
        <strain evidence="2 3">HL-EbGR7</strain>
    </source>
</reference>
<dbReference type="STRING" id="396588.Tgr7_1822"/>
<sequence length="187" mass="20874">MGALDMIDRIANFIAGLVEGRDPDLAGHHQRLGSSAERFGLHLGCTSEEVSLLCLGAEIHDLGKLSISDHILNKPARLTASEFSLIKQHADIGADLLSPLDLDPRVNDLVRFHHENYDGTGYPQGLKGDEIPFFARLARILDSFDAMIMNRPYHKGVSTERALRRMEQDSHCYDPNLLHQFFQSVKA</sequence>
<dbReference type="PANTHER" id="PTHR45228:SF1">
    <property type="entry name" value="CYCLIC DI-GMP PHOSPHODIESTERASE TM_0186"/>
    <property type="match status" value="1"/>
</dbReference>
<evidence type="ECO:0000313" key="2">
    <source>
        <dbReference type="EMBL" id="ACL72903.1"/>
    </source>
</evidence>
<dbReference type="AlphaFoldDB" id="B8GSJ9"/>
<proteinExistence type="predicted"/>
<dbReference type="CDD" id="cd00077">
    <property type="entry name" value="HDc"/>
    <property type="match status" value="1"/>
</dbReference>
<dbReference type="HOGENOM" id="CLU_000445_92_3_6"/>
<name>B8GSJ9_THISH</name>
<dbReference type="GO" id="GO:0008081">
    <property type="term" value="F:phosphoric diester hydrolase activity"/>
    <property type="evidence" value="ECO:0007669"/>
    <property type="project" value="UniProtKB-ARBA"/>
</dbReference>
<dbReference type="SUPFAM" id="SSF109604">
    <property type="entry name" value="HD-domain/PDEase-like"/>
    <property type="match status" value="1"/>
</dbReference>
<keyword evidence="3" id="KW-1185">Reference proteome</keyword>
<dbReference type="InterPro" id="IPR037522">
    <property type="entry name" value="HD_GYP_dom"/>
</dbReference>
<feature type="domain" description="HD-GYP" evidence="1">
    <location>
        <begin position="3"/>
        <end position="187"/>
    </location>
</feature>
<keyword evidence="2" id="KW-0378">Hydrolase</keyword>
<evidence type="ECO:0000313" key="3">
    <source>
        <dbReference type="Proteomes" id="UP000002383"/>
    </source>
</evidence>
<dbReference type="InterPro" id="IPR003607">
    <property type="entry name" value="HD/PDEase_dom"/>
</dbReference>
<protein>
    <submittedName>
        <fullName evidence="2">Putative metal dependent phosphohydrolase</fullName>
    </submittedName>
</protein>
<organism evidence="2 3">
    <name type="scientific">Thioalkalivibrio sulfidiphilus (strain HL-EbGR7)</name>
    <dbReference type="NCBI Taxonomy" id="396588"/>
    <lineage>
        <taxon>Bacteria</taxon>
        <taxon>Pseudomonadati</taxon>
        <taxon>Pseudomonadota</taxon>
        <taxon>Gammaproteobacteria</taxon>
        <taxon>Chromatiales</taxon>
        <taxon>Ectothiorhodospiraceae</taxon>
        <taxon>Thioalkalivibrio</taxon>
    </lineage>
</organism>
<dbReference type="InterPro" id="IPR052020">
    <property type="entry name" value="Cyclic_di-GMP/3'3'-cGAMP_PDE"/>
</dbReference>
<accession>B8GSJ9</accession>
<dbReference type="RefSeq" id="WP_012638385.1">
    <property type="nucleotide sequence ID" value="NC_011901.1"/>
</dbReference>
<dbReference type="Pfam" id="PF13487">
    <property type="entry name" value="HD_5"/>
    <property type="match status" value="1"/>
</dbReference>
<dbReference type="eggNOG" id="COG3437">
    <property type="taxonomic scope" value="Bacteria"/>
</dbReference>
<dbReference type="Proteomes" id="UP000002383">
    <property type="component" value="Chromosome"/>
</dbReference>
<gene>
    <name evidence="2" type="ordered locus">Tgr7_1822</name>
</gene>
<dbReference type="KEGG" id="tgr:Tgr7_1822"/>
<dbReference type="Gene3D" id="1.10.3210.10">
    <property type="entry name" value="Hypothetical protein af1432"/>
    <property type="match status" value="1"/>
</dbReference>
<dbReference type="EMBL" id="CP001339">
    <property type="protein sequence ID" value="ACL72903.1"/>
    <property type="molecule type" value="Genomic_DNA"/>
</dbReference>
<evidence type="ECO:0000259" key="1">
    <source>
        <dbReference type="PROSITE" id="PS51832"/>
    </source>
</evidence>